<evidence type="ECO:0000256" key="1">
    <source>
        <dbReference type="SAM" id="Phobius"/>
    </source>
</evidence>
<protein>
    <submittedName>
        <fullName evidence="2">Uncharacterized protein</fullName>
    </submittedName>
</protein>
<proteinExistence type="predicted"/>
<dbReference type="AlphaFoldDB" id="A0A9P5XYV1"/>
<dbReference type="EMBL" id="MU150348">
    <property type="protein sequence ID" value="KAF9458180.1"/>
    <property type="molecule type" value="Genomic_DNA"/>
</dbReference>
<feature type="transmembrane region" description="Helical" evidence="1">
    <location>
        <begin position="181"/>
        <end position="203"/>
    </location>
</feature>
<dbReference type="OrthoDB" id="3062838at2759"/>
<keyword evidence="1" id="KW-0812">Transmembrane</keyword>
<feature type="transmembrane region" description="Helical" evidence="1">
    <location>
        <begin position="154"/>
        <end position="174"/>
    </location>
</feature>
<feature type="transmembrane region" description="Helical" evidence="1">
    <location>
        <begin position="45"/>
        <end position="66"/>
    </location>
</feature>
<accession>A0A9P5XYV1</accession>
<keyword evidence="3" id="KW-1185">Reference proteome</keyword>
<organism evidence="2 3">
    <name type="scientific">Collybia nuda</name>
    <dbReference type="NCBI Taxonomy" id="64659"/>
    <lineage>
        <taxon>Eukaryota</taxon>
        <taxon>Fungi</taxon>
        <taxon>Dikarya</taxon>
        <taxon>Basidiomycota</taxon>
        <taxon>Agaricomycotina</taxon>
        <taxon>Agaricomycetes</taxon>
        <taxon>Agaricomycetidae</taxon>
        <taxon>Agaricales</taxon>
        <taxon>Tricholomatineae</taxon>
        <taxon>Clitocybaceae</taxon>
        <taxon>Collybia</taxon>
    </lineage>
</organism>
<feature type="transmembrane region" description="Helical" evidence="1">
    <location>
        <begin position="87"/>
        <end position="106"/>
    </location>
</feature>
<name>A0A9P5XYV1_9AGAR</name>
<dbReference type="Proteomes" id="UP000807353">
    <property type="component" value="Unassembled WGS sequence"/>
</dbReference>
<sequence length="209" mass="23070">MSSLFSHQTQVSKNVMSLNGWSNLIDPTHMFKYSSKQYDILASHFNTYVTISIFTVATIIALLAVLHDATDLSGGGRNTDEICFMTGELLCMVVMAIHVGIIVIGGRSWTLCVRLVADSDEAKPVNFDFGSSWSSVAPYRGIAFYQYAVYCEQAQYIATTIFLASVLLMGFSIFSGKALPIVFLGFVTFLELSVYFTGCWQVSRDKAVV</sequence>
<evidence type="ECO:0000313" key="3">
    <source>
        <dbReference type="Proteomes" id="UP000807353"/>
    </source>
</evidence>
<evidence type="ECO:0000313" key="2">
    <source>
        <dbReference type="EMBL" id="KAF9458180.1"/>
    </source>
</evidence>
<reference evidence="2" key="1">
    <citation type="submission" date="2020-11" db="EMBL/GenBank/DDBJ databases">
        <authorList>
            <consortium name="DOE Joint Genome Institute"/>
            <person name="Ahrendt S."/>
            <person name="Riley R."/>
            <person name="Andreopoulos W."/>
            <person name="Labutti K."/>
            <person name="Pangilinan J."/>
            <person name="Ruiz-Duenas F.J."/>
            <person name="Barrasa J.M."/>
            <person name="Sanchez-Garcia M."/>
            <person name="Camarero S."/>
            <person name="Miyauchi S."/>
            <person name="Serrano A."/>
            <person name="Linde D."/>
            <person name="Babiker R."/>
            <person name="Drula E."/>
            <person name="Ayuso-Fernandez I."/>
            <person name="Pacheco R."/>
            <person name="Padilla G."/>
            <person name="Ferreira P."/>
            <person name="Barriuso J."/>
            <person name="Kellner H."/>
            <person name="Castanera R."/>
            <person name="Alfaro M."/>
            <person name="Ramirez L."/>
            <person name="Pisabarro A.G."/>
            <person name="Kuo A."/>
            <person name="Tritt A."/>
            <person name="Lipzen A."/>
            <person name="He G."/>
            <person name="Yan M."/>
            <person name="Ng V."/>
            <person name="Cullen D."/>
            <person name="Martin F."/>
            <person name="Rosso M.-N."/>
            <person name="Henrissat B."/>
            <person name="Hibbett D."/>
            <person name="Martinez A.T."/>
            <person name="Grigoriev I.V."/>
        </authorList>
    </citation>
    <scope>NUCLEOTIDE SEQUENCE</scope>
    <source>
        <strain evidence="2">CBS 247.69</strain>
    </source>
</reference>
<keyword evidence="1" id="KW-1133">Transmembrane helix</keyword>
<comment type="caution">
    <text evidence="2">The sequence shown here is derived from an EMBL/GenBank/DDBJ whole genome shotgun (WGS) entry which is preliminary data.</text>
</comment>
<gene>
    <name evidence="2" type="ORF">BDZ94DRAFT_1313557</name>
</gene>
<keyword evidence="1" id="KW-0472">Membrane</keyword>